<dbReference type="PROSITE" id="PS01360">
    <property type="entry name" value="ZF_MYND_1"/>
    <property type="match status" value="1"/>
</dbReference>
<reference evidence="6" key="1">
    <citation type="submission" date="2020-06" db="EMBL/GenBank/DDBJ databases">
        <authorList>
            <consortium name="Plant Systems Biology data submission"/>
        </authorList>
    </citation>
    <scope>NUCLEOTIDE SEQUENCE</scope>
    <source>
        <strain evidence="6">D6</strain>
    </source>
</reference>
<evidence type="ECO:0000256" key="3">
    <source>
        <dbReference type="ARBA" id="ARBA00022833"/>
    </source>
</evidence>
<dbReference type="AlphaFoldDB" id="A0A9N8DYM0"/>
<dbReference type="PROSITE" id="PS50865">
    <property type="entry name" value="ZF_MYND_2"/>
    <property type="match status" value="1"/>
</dbReference>
<dbReference type="Gene3D" id="6.10.140.2220">
    <property type="match status" value="1"/>
</dbReference>
<proteinExistence type="predicted"/>
<accession>A0A9N8DYM0</accession>
<keyword evidence="7" id="KW-1185">Reference proteome</keyword>
<dbReference type="SUPFAM" id="SSF144232">
    <property type="entry name" value="HIT/MYND zinc finger-like"/>
    <property type="match status" value="1"/>
</dbReference>
<keyword evidence="1" id="KW-0479">Metal-binding</keyword>
<keyword evidence="2 4" id="KW-0863">Zinc-finger</keyword>
<evidence type="ECO:0000256" key="2">
    <source>
        <dbReference type="ARBA" id="ARBA00022771"/>
    </source>
</evidence>
<organism evidence="6 7">
    <name type="scientific">Seminavis robusta</name>
    <dbReference type="NCBI Taxonomy" id="568900"/>
    <lineage>
        <taxon>Eukaryota</taxon>
        <taxon>Sar</taxon>
        <taxon>Stramenopiles</taxon>
        <taxon>Ochrophyta</taxon>
        <taxon>Bacillariophyta</taxon>
        <taxon>Bacillariophyceae</taxon>
        <taxon>Bacillariophycidae</taxon>
        <taxon>Naviculales</taxon>
        <taxon>Naviculaceae</taxon>
        <taxon>Seminavis</taxon>
    </lineage>
</organism>
<evidence type="ECO:0000256" key="4">
    <source>
        <dbReference type="PROSITE-ProRule" id="PRU00134"/>
    </source>
</evidence>
<gene>
    <name evidence="6" type="ORF">SEMRO_479_G151240.1</name>
</gene>
<comment type="caution">
    <text evidence="6">The sequence shown here is derived from an EMBL/GenBank/DDBJ whole genome shotgun (WGS) entry which is preliminary data.</text>
</comment>
<protein>
    <submittedName>
        <fullName evidence="6">MYND finger</fullName>
    </submittedName>
</protein>
<dbReference type="Pfam" id="PF01753">
    <property type="entry name" value="zf-MYND"/>
    <property type="match status" value="1"/>
</dbReference>
<evidence type="ECO:0000313" key="7">
    <source>
        <dbReference type="Proteomes" id="UP001153069"/>
    </source>
</evidence>
<dbReference type="GO" id="GO:0008270">
    <property type="term" value="F:zinc ion binding"/>
    <property type="evidence" value="ECO:0007669"/>
    <property type="project" value="UniProtKB-KW"/>
</dbReference>
<dbReference type="OrthoDB" id="432970at2759"/>
<name>A0A9N8DYM0_9STRA</name>
<dbReference type="EMBL" id="CAICTM010000478">
    <property type="protein sequence ID" value="CAB9511323.1"/>
    <property type="molecule type" value="Genomic_DNA"/>
</dbReference>
<keyword evidence="3" id="KW-0862">Zinc</keyword>
<dbReference type="Proteomes" id="UP001153069">
    <property type="component" value="Unassembled WGS sequence"/>
</dbReference>
<sequence>MVRFEIHDGPLSVAFGHDTATGVFLSVSDEDLRYSPIATRQVNNVAEAIGVGDGGGSYVDLHTGPVGFGVKVDDATMKTYLERFGASEDEISMLPLKLPRPTRVPFRGTVCMVCRNPTRKECSICAEVHYCSQDCQRHDWPVHKIFCKLQVEPADAVSSSSQMKFTKAVLFPEQGDSPTFVYLPVEWQRDGGYWRVITSEFIAGGFPDNCRSDTTYGHCEDLEYVFQILWGKNTAEDGQSKENMCLQRVQKKYLKTKEDCLRIKGIKTLDRQVFWRNNILVVKFPKPSNSLYDLTPDRYEDVSLSDIPDIVEFVVKSSLMYLL</sequence>
<evidence type="ECO:0000313" key="6">
    <source>
        <dbReference type="EMBL" id="CAB9511323.1"/>
    </source>
</evidence>
<evidence type="ECO:0000256" key="1">
    <source>
        <dbReference type="ARBA" id="ARBA00022723"/>
    </source>
</evidence>
<dbReference type="InterPro" id="IPR002893">
    <property type="entry name" value="Znf_MYND"/>
</dbReference>
<evidence type="ECO:0000259" key="5">
    <source>
        <dbReference type="PROSITE" id="PS50865"/>
    </source>
</evidence>
<feature type="domain" description="MYND-type" evidence="5">
    <location>
        <begin position="111"/>
        <end position="147"/>
    </location>
</feature>